<dbReference type="InterPro" id="IPR015887">
    <property type="entry name" value="DNA_glyclase_Znf_dom_DNA_BS"/>
</dbReference>
<comment type="subunit">
    <text evidence="3 15">Monomer.</text>
</comment>
<evidence type="ECO:0000313" key="19">
    <source>
        <dbReference type="Proteomes" id="UP000664800"/>
    </source>
</evidence>
<evidence type="ECO:0000256" key="15">
    <source>
        <dbReference type="HAMAP-Rule" id="MF_00103"/>
    </source>
</evidence>
<dbReference type="SUPFAM" id="SSF57716">
    <property type="entry name" value="Glucocorticoid receptor-like (DNA-binding domain)"/>
    <property type="match status" value="1"/>
</dbReference>
<proteinExistence type="inferred from homology"/>
<dbReference type="CDD" id="cd08966">
    <property type="entry name" value="EcFpg-like_N"/>
    <property type="match status" value="1"/>
</dbReference>
<comment type="similarity">
    <text evidence="2 15">Belongs to the FPG family.</text>
</comment>
<sequence length="291" mass="31832">MPELPEVEVTRQGLEPALLGARLTGLRLGKPLRWPLNIDPQTLVGLRIKALERRGKYLLLRLSQTAAAPNSAGVLIVHLGMSGSLRWTPAAQAPAPLSPHEHVEWLTDRGVLRLRDPRRFGAVLWHAGDEVQRHPLLRVLGPEPLGAEFDGTTLSRALAGRKAAIKPLLLSQHIVAGIGNIYACEALFRAQIDPRTPASHLRPVHCDRLAAAVRETLQQAVALGGSSLRDFAHSDGELGYFQMQALVYGRVGQPCRVCATSIRQIVQGQRSTYFCPKCQKILKAKPKAGIR</sequence>
<dbReference type="GO" id="GO:0008270">
    <property type="term" value="F:zinc ion binding"/>
    <property type="evidence" value="ECO:0007669"/>
    <property type="project" value="UniProtKB-UniRule"/>
</dbReference>
<keyword evidence="6 15" id="KW-0863">Zinc-finger</keyword>
<dbReference type="Pfam" id="PF06831">
    <property type="entry name" value="H2TH"/>
    <property type="match status" value="1"/>
</dbReference>
<dbReference type="SUPFAM" id="SSF81624">
    <property type="entry name" value="N-terminal domain of MutM-like DNA repair proteins"/>
    <property type="match status" value="1"/>
</dbReference>
<dbReference type="PANTHER" id="PTHR22993">
    <property type="entry name" value="FORMAMIDOPYRIMIDINE-DNA GLYCOSYLASE"/>
    <property type="match status" value="1"/>
</dbReference>
<dbReference type="InterPro" id="IPR015886">
    <property type="entry name" value="H2TH_FPG"/>
</dbReference>
<evidence type="ECO:0000256" key="8">
    <source>
        <dbReference type="ARBA" id="ARBA00022833"/>
    </source>
</evidence>
<comment type="catalytic activity">
    <reaction evidence="14 15">
        <text>2'-deoxyribonucleotide-(2'-deoxyribose 5'-phosphate)-2'-deoxyribonucleotide-DNA = a 3'-end 2'-deoxyribonucleotide-(2,3-dehydro-2,3-deoxyribose 5'-phosphate)-DNA + a 5'-end 5'-phospho-2'-deoxyribonucleoside-DNA + H(+)</text>
        <dbReference type="Rhea" id="RHEA:66592"/>
        <dbReference type="Rhea" id="RHEA-COMP:13180"/>
        <dbReference type="Rhea" id="RHEA-COMP:16897"/>
        <dbReference type="Rhea" id="RHEA-COMP:17067"/>
        <dbReference type="ChEBI" id="CHEBI:15378"/>
        <dbReference type="ChEBI" id="CHEBI:136412"/>
        <dbReference type="ChEBI" id="CHEBI:157695"/>
        <dbReference type="ChEBI" id="CHEBI:167181"/>
        <dbReference type="EC" id="4.2.99.18"/>
    </reaction>
</comment>
<dbReference type="GO" id="GO:0034039">
    <property type="term" value="F:8-oxo-7,8-dihydroguanine DNA N-glycosylase activity"/>
    <property type="evidence" value="ECO:0007669"/>
    <property type="project" value="TreeGrafter"/>
</dbReference>
<dbReference type="GO" id="GO:0006284">
    <property type="term" value="P:base-excision repair"/>
    <property type="evidence" value="ECO:0007669"/>
    <property type="project" value="InterPro"/>
</dbReference>
<evidence type="ECO:0000259" key="17">
    <source>
        <dbReference type="PROSITE" id="PS51068"/>
    </source>
</evidence>
<dbReference type="PROSITE" id="PS51066">
    <property type="entry name" value="ZF_FPG_2"/>
    <property type="match status" value="1"/>
</dbReference>
<dbReference type="AlphaFoldDB" id="A0A8I1SWP8"/>
<evidence type="ECO:0000256" key="14">
    <source>
        <dbReference type="ARBA" id="ARBA00044632"/>
    </source>
</evidence>
<keyword evidence="12 15" id="KW-0511">Multifunctional enzyme</keyword>
<protein>
    <recommendedName>
        <fullName evidence="15">Formamidopyrimidine-DNA glycosylase</fullName>
        <shortName evidence="15">Fapy-DNA glycosylase</shortName>
        <ecNumber evidence="15">3.2.2.23</ecNumber>
    </recommendedName>
    <alternativeName>
        <fullName evidence="15">DNA-(apurinic or apyrimidinic site) lyase MutM</fullName>
        <shortName evidence="15">AP lyase MutM</shortName>
        <ecNumber evidence="15">4.2.99.18</ecNumber>
    </alternativeName>
</protein>
<evidence type="ECO:0000256" key="9">
    <source>
        <dbReference type="ARBA" id="ARBA00023125"/>
    </source>
</evidence>
<dbReference type="InterPro" id="IPR020629">
    <property type="entry name" value="FPG_Glyclase"/>
</dbReference>
<evidence type="ECO:0000256" key="10">
    <source>
        <dbReference type="ARBA" id="ARBA00023204"/>
    </source>
</evidence>
<keyword evidence="11 15" id="KW-0456">Lyase</keyword>
<evidence type="ECO:0000256" key="1">
    <source>
        <dbReference type="ARBA" id="ARBA00001668"/>
    </source>
</evidence>
<feature type="binding site" evidence="15">
    <location>
        <position position="100"/>
    </location>
    <ligand>
        <name>DNA</name>
        <dbReference type="ChEBI" id="CHEBI:16991"/>
    </ligand>
</feature>
<keyword evidence="7 15" id="KW-0378">Hydrolase</keyword>
<evidence type="ECO:0000256" key="4">
    <source>
        <dbReference type="ARBA" id="ARBA00022723"/>
    </source>
</evidence>
<organism evidence="18 19">
    <name type="scientific">Thiomonas arsenitoxydans (strain DSM 22701 / CIP 110005 / 3As)</name>
    <dbReference type="NCBI Taxonomy" id="426114"/>
    <lineage>
        <taxon>Bacteria</taxon>
        <taxon>Pseudomonadati</taxon>
        <taxon>Pseudomonadota</taxon>
        <taxon>Betaproteobacteria</taxon>
        <taxon>Burkholderiales</taxon>
        <taxon>Thiomonas</taxon>
    </lineage>
</organism>
<dbReference type="EC" id="4.2.99.18" evidence="15"/>
<dbReference type="NCBIfam" id="NF002211">
    <property type="entry name" value="PRK01103.1"/>
    <property type="match status" value="1"/>
</dbReference>
<dbReference type="Proteomes" id="UP000664800">
    <property type="component" value="Unassembled WGS sequence"/>
</dbReference>
<keyword evidence="4 15" id="KW-0479">Metal-binding</keyword>
<keyword evidence="10 15" id="KW-0234">DNA repair</keyword>
<feature type="binding site" evidence="15">
    <location>
        <position position="118"/>
    </location>
    <ligand>
        <name>DNA</name>
        <dbReference type="ChEBI" id="CHEBI:16991"/>
    </ligand>
</feature>
<evidence type="ECO:0000256" key="12">
    <source>
        <dbReference type="ARBA" id="ARBA00023268"/>
    </source>
</evidence>
<dbReference type="NCBIfam" id="TIGR00577">
    <property type="entry name" value="fpg"/>
    <property type="match status" value="1"/>
</dbReference>
<feature type="domain" description="Formamidopyrimidine-DNA glycosylase catalytic" evidence="17">
    <location>
        <begin position="2"/>
        <end position="121"/>
    </location>
</feature>
<comment type="caution">
    <text evidence="18">The sequence shown here is derived from an EMBL/GenBank/DDBJ whole genome shotgun (WGS) entry which is preliminary data.</text>
</comment>
<dbReference type="Pfam" id="PF06827">
    <property type="entry name" value="zf-FPG_IleRS"/>
    <property type="match status" value="1"/>
</dbReference>
<gene>
    <name evidence="15 18" type="primary">mutM</name>
    <name evidence="15" type="synonym">fpg</name>
    <name evidence="18" type="ORF">J0I24_05675</name>
</gene>
<dbReference type="SUPFAM" id="SSF46946">
    <property type="entry name" value="S13-like H2TH domain"/>
    <property type="match status" value="1"/>
</dbReference>
<evidence type="ECO:0000256" key="7">
    <source>
        <dbReference type="ARBA" id="ARBA00022801"/>
    </source>
</evidence>
<name>A0A8I1SWP8_THIA3</name>
<dbReference type="SMART" id="SM00898">
    <property type="entry name" value="Fapy_DNA_glyco"/>
    <property type="match status" value="1"/>
</dbReference>
<evidence type="ECO:0000313" key="18">
    <source>
        <dbReference type="EMBL" id="MBN8743781.1"/>
    </source>
</evidence>
<dbReference type="InterPro" id="IPR035937">
    <property type="entry name" value="FPG_N"/>
</dbReference>
<accession>A0A8I1SWP8</accession>
<dbReference type="RefSeq" id="WP_276728988.1">
    <property type="nucleotide sequence ID" value="NZ_JAFKMR010000013.1"/>
</dbReference>
<dbReference type="HAMAP" id="MF_00103">
    <property type="entry name" value="Fapy_DNA_glycosyl"/>
    <property type="match status" value="1"/>
</dbReference>
<dbReference type="PANTHER" id="PTHR22993:SF9">
    <property type="entry name" value="FORMAMIDOPYRIMIDINE-DNA GLYCOSYLASE"/>
    <property type="match status" value="1"/>
</dbReference>
<dbReference type="PROSITE" id="PS01242">
    <property type="entry name" value="ZF_FPG_1"/>
    <property type="match status" value="1"/>
</dbReference>
<evidence type="ECO:0000256" key="11">
    <source>
        <dbReference type="ARBA" id="ARBA00023239"/>
    </source>
</evidence>
<dbReference type="InterPro" id="IPR010979">
    <property type="entry name" value="Ribosomal_uS13-like_H2TH"/>
</dbReference>
<dbReference type="GO" id="GO:0140078">
    <property type="term" value="F:class I DNA-(apurinic or apyrimidinic site) endonuclease activity"/>
    <property type="evidence" value="ECO:0007669"/>
    <property type="project" value="UniProtKB-EC"/>
</dbReference>
<keyword evidence="9 15" id="KW-0238">DNA-binding</keyword>
<comment type="cofactor">
    <cofactor evidence="15">
        <name>Zn(2+)</name>
        <dbReference type="ChEBI" id="CHEBI:29105"/>
    </cofactor>
    <text evidence="15">Binds 1 zinc ion per subunit.</text>
</comment>
<dbReference type="Pfam" id="PF01149">
    <property type="entry name" value="Fapy_DNA_glyco"/>
    <property type="match status" value="1"/>
</dbReference>
<evidence type="ECO:0000256" key="13">
    <source>
        <dbReference type="ARBA" id="ARBA00023295"/>
    </source>
</evidence>
<comment type="catalytic activity">
    <reaction evidence="1 15">
        <text>Hydrolysis of DNA containing ring-opened 7-methylguanine residues, releasing 2,6-diamino-4-hydroxy-5-(N-methyl)formamidopyrimidine.</text>
        <dbReference type="EC" id="3.2.2.23"/>
    </reaction>
</comment>
<feature type="binding site" evidence="15">
    <location>
        <position position="161"/>
    </location>
    <ligand>
        <name>DNA</name>
        <dbReference type="ChEBI" id="CHEBI:16991"/>
    </ligand>
</feature>
<dbReference type="FunFam" id="1.10.8.50:FF:000003">
    <property type="entry name" value="Formamidopyrimidine-DNA glycosylase"/>
    <property type="match status" value="1"/>
</dbReference>
<feature type="active site" description="Proton donor; for delta-elimination activity" evidence="15">
    <location>
        <position position="270"/>
    </location>
</feature>
<dbReference type="GO" id="GO:0003684">
    <property type="term" value="F:damaged DNA binding"/>
    <property type="evidence" value="ECO:0007669"/>
    <property type="project" value="InterPro"/>
</dbReference>
<dbReference type="InterPro" id="IPR010663">
    <property type="entry name" value="Znf_FPG/IleRS"/>
</dbReference>
<feature type="active site" description="Schiff-base intermediate with DNA" evidence="15">
    <location>
        <position position="2"/>
    </location>
</feature>
<keyword evidence="13 15" id="KW-0326">Glycosidase</keyword>
<dbReference type="Gene3D" id="3.20.190.10">
    <property type="entry name" value="MutM-like, N-terminal"/>
    <property type="match status" value="1"/>
</dbReference>
<feature type="domain" description="FPG-type" evidence="16">
    <location>
        <begin position="246"/>
        <end position="280"/>
    </location>
</feature>
<keyword evidence="8 15" id="KW-0862">Zinc</keyword>
<comment type="function">
    <text evidence="15">Involved in base excision repair of DNA damaged by oxidation or by mutagenic agents. Acts as DNA glycosylase that recognizes and removes damaged bases. Has a preference for oxidized purines, such as 7,8-dihydro-8-oxoguanine (8-oxoG). Has AP (apurinic/apyrimidinic) lyase activity and introduces nicks in the DNA strand. Cleaves the DNA backbone by beta-delta elimination to generate a single-strand break at the site of the removed base with both 3'- and 5'-phosphates.</text>
</comment>
<dbReference type="Gene3D" id="1.10.8.50">
    <property type="match status" value="1"/>
</dbReference>
<evidence type="ECO:0000259" key="16">
    <source>
        <dbReference type="PROSITE" id="PS51066"/>
    </source>
</evidence>
<feature type="active site" description="Proton donor" evidence="15">
    <location>
        <position position="3"/>
    </location>
</feature>
<evidence type="ECO:0000256" key="3">
    <source>
        <dbReference type="ARBA" id="ARBA00011245"/>
    </source>
</evidence>
<dbReference type="SMART" id="SM01232">
    <property type="entry name" value="H2TH"/>
    <property type="match status" value="1"/>
</dbReference>
<dbReference type="InterPro" id="IPR012319">
    <property type="entry name" value="FPG_cat"/>
</dbReference>
<keyword evidence="5 15" id="KW-0227">DNA damage</keyword>
<evidence type="ECO:0000256" key="5">
    <source>
        <dbReference type="ARBA" id="ARBA00022763"/>
    </source>
</evidence>
<evidence type="ECO:0000256" key="2">
    <source>
        <dbReference type="ARBA" id="ARBA00009409"/>
    </source>
</evidence>
<dbReference type="InterPro" id="IPR000214">
    <property type="entry name" value="Znf_DNA_glyclase/AP_lyase"/>
</dbReference>
<feature type="active site" description="Proton donor; for beta-elimination activity" evidence="15">
    <location>
        <position position="56"/>
    </location>
</feature>
<dbReference type="EC" id="3.2.2.23" evidence="15"/>
<reference evidence="18" key="1">
    <citation type="submission" date="2021-02" db="EMBL/GenBank/DDBJ databases">
        <title>Thiocyanate and organic carbon inputs drive convergent selection for specific autotrophic Afipia and Thiobacillus strains within complex microbiomes.</title>
        <authorList>
            <person name="Huddy R.J."/>
            <person name="Sachdeva R."/>
            <person name="Kadzinga F."/>
            <person name="Kantor R.S."/>
            <person name="Harrison S.T.L."/>
            <person name="Banfield J.F."/>
        </authorList>
    </citation>
    <scope>NUCLEOTIDE SEQUENCE</scope>
    <source>
        <strain evidence="18">SCN18_13_7_16_R3_B_64_19</strain>
    </source>
</reference>
<dbReference type="PROSITE" id="PS51068">
    <property type="entry name" value="FPG_CAT"/>
    <property type="match status" value="1"/>
</dbReference>
<dbReference type="EMBL" id="JAFKMR010000013">
    <property type="protein sequence ID" value="MBN8743781.1"/>
    <property type="molecule type" value="Genomic_DNA"/>
</dbReference>
<evidence type="ECO:0000256" key="6">
    <source>
        <dbReference type="ARBA" id="ARBA00022771"/>
    </source>
</evidence>